<dbReference type="Gene3D" id="2.60.40.10">
    <property type="entry name" value="Immunoglobulins"/>
    <property type="match status" value="1"/>
</dbReference>
<name>A0AAJ6Z292_PAPXU</name>
<gene>
    <name evidence="3" type="primary">LOC106115223</name>
</gene>
<dbReference type="FunFam" id="2.60.40.10:FF:000129">
    <property type="entry name" value="CLUMA_CG018772, isoform A"/>
    <property type="match status" value="1"/>
</dbReference>
<dbReference type="GO" id="GO:0050808">
    <property type="term" value="P:synapse organization"/>
    <property type="evidence" value="ECO:0007669"/>
    <property type="project" value="TreeGrafter"/>
</dbReference>
<dbReference type="AlphaFoldDB" id="A0AAJ6Z292"/>
<dbReference type="InterPro" id="IPR036179">
    <property type="entry name" value="Ig-like_dom_sf"/>
</dbReference>
<dbReference type="Pfam" id="PF07686">
    <property type="entry name" value="V-set"/>
    <property type="match status" value="1"/>
</dbReference>
<dbReference type="Proteomes" id="UP000694872">
    <property type="component" value="Unplaced"/>
</dbReference>
<organism evidence="3">
    <name type="scientific">Papilio xuthus</name>
    <name type="common">Asian swallowtail butterfly</name>
    <dbReference type="NCBI Taxonomy" id="66420"/>
    <lineage>
        <taxon>Eukaryota</taxon>
        <taxon>Metazoa</taxon>
        <taxon>Ecdysozoa</taxon>
        <taxon>Arthropoda</taxon>
        <taxon>Hexapoda</taxon>
        <taxon>Insecta</taxon>
        <taxon>Pterygota</taxon>
        <taxon>Neoptera</taxon>
        <taxon>Endopterygota</taxon>
        <taxon>Lepidoptera</taxon>
        <taxon>Glossata</taxon>
        <taxon>Ditrysia</taxon>
        <taxon>Papilionoidea</taxon>
        <taxon>Papilionidae</taxon>
        <taxon>Papilioninae</taxon>
        <taxon>Papilio</taxon>
    </lineage>
</organism>
<dbReference type="InterPro" id="IPR007110">
    <property type="entry name" value="Ig-like_dom"/>
</dbReference>
<dbReference type="KEGG" id="pxu:106115223"/>
<proteinExistence type="predicted"/>
<accession>A0AAJ6Z292</accession>
<dbReference type="InterPro" id="IPR003599">
    <property type="entry name" value="Ig_sub"/>
</dbReference>
<keyword evidence="1" id="KW-0812">Transmembrane</keyword>
<evidence type="ECO:0000256" key="1">
    <source>
        <dbReference type="SAM" id="Phobius"/>
    </source>
</evidence>
<keyword evidence="1" id="KW-0472">Membrane</keyword>
<dbReference type="GO" id="GO:0032589">
    <property type="term" value="C:neuron projection membrane"/>
    <property type="evidence" value="ECO:0007669"/>
    <property type="project" value="TreeGrafter"/>
</dbReference>
<evidence type="ECO:0000313" key="3">
    <source>
        <dbReference type="RefSeq" id="XP_013163995.1"/>
    </source>
</evidence>
<dbReference type="InterPro" id="IPR037448">
    <property type="entry name" value="Zig-8"/>
</dbReference>
<dbReference type="PANTHER" id="PTHR23279:SF4">
    <property type="entry name" value="DEFECTIVE PROBOSCIS EXTENSION RESPONSE 2, ISOFORM F-RELATED"/>
    <property type="match status" value="1"/>
</dbReference>
<dbReference type="SUPFAM" id="SSF48726">
    <property type="entry name" value="Immunoglobulin"/>
    <property type="match status" value="1"/>
</dbReference>
<protein>
    <submittedName>
        <fullName evidence="3">Uncharacterized protein LOC106115223</fullName>
    </submittedName>
</protein>
<sequence length="194" mass="21907">MWKLEMPTTYFLGYRLKIGIVVIVIMVLGFFNESQGTAHYGEDSVGSFPYFEYNVPRNVTTVVGQTAFLHCRVEQLGDKAVSWIRKRDLHILTAGILTYTSDQRFQVIRPDKSENWTLQIKFPQERDAGIYECQVNTEPKMSLAFQLNVVGEHPAAMQHGNANTASPCALSVNLLISLYCTIATLYTSTIDGFR</sequence>
<dbReference type="InterPro" id="IPR013783">
    <property type="entry name" value="Ig-like_fold"/>
</dbReference>
<dbReference type="RefSeq" id="XP_013163995.1">
    <property type="nucleotide sequence ID" value="XM_013308541.1"/>
</dbReference>
<dbReference type="SMART" id="SM00408">
    <property type="entry name" value="IGc2"/>
    <property type="match status" value="1"/>
</dbReference>
<dbReference type="PROSITE" id="PS50835">
    <property type="entry name" value="IG_LIKE"/>
    <property type="match status" value="1"/>
</dbReference>
<dbReference type="SMART" id="SM00409">
    <property type="entry name" value="IG"/>
    <property type="match status" value="1"/>
</dbReference>
<keyword evidence="1" id="KW-1133">Transmembrane helix</keyword>
<evidence type="ECO:0000259" key="2">
    <source>
        <dbReference type="PROSITE" id="PS50835"/>
    </source>
</evidence>
<dbReference type="PANTHER" id="PTHR23279">
    <property type="entry name" value="DEFECTIVE PROBOSCIS EXTENSION RESPONSE DPR -RELATED"/>
    <property type="match status" value="1"/>
</dbReference>
<dbReference type="InterPro" id="IPR003598">
    <property type="entry name" value="Ig_sub2"/>
</dbReference>
<dbReference type="InterPro" id="IPR013106">
    <property type="entry name" value="Ig_V-set"/>
</dbReference>
<reference evidence="3" key="1">
    <citation type="submission" date="2025-08" db="UniProtKB">
        <authorList>
            <consortium name="RefSeq"/>
        </authorList>
    </citation>
    <scope>IDENTIFICATION</scope>
</reference>
<dbReference type="GeneID" id="106115223"/>
<feature type="domain" description="Ig-like" evidence="2">
    <location>
        <begin position="49"/>
        <end position="144"/>
    </location>
</feature>
<feature type="transmembrane region" description="Helical" evidence="1">
    <location>
        <begin position="12"/>
        <end position="31"/>
    </location>
</feature>